<feature type="domain" description="HTH cro/C1-type" evidence="1">
    <location>
        <begin position="22"/>
        <end position="78"/>
    </location>
</feature>
<protein>
    <submittedName>
        <fullName evidence="2">XRE family transcriptional regulator</fullName>
    </submittedName>
</protein>
<organism evidence="2 3">
    <name type="scientific">Winogradskya consettensis</name>
    <dbReference type="NCBI Taxonomy" id="113560"/>
    <lineage>
        <taxon>Bacteria</taxon>
        <taxon>Bacillati</taxon>
        <taxon>Actinomycetota</taxon>
        <taxon>Actinomycetes</taxon>
        <taxon>Micromonosporales</taxon>
        <taxon>Micromonosporaceae</taxon>
        <taxon>Winogradskya</taxon>
    </lineage>
</organism>
<dbReference type="PANTHER" id="PTHR47691:SF3">
    <property type="entry name" value="HTH-TYPE TRANSCRIPTIONAL REGULATOR RV0890C-RELATED"/>
    <property type="match status" value="1"/>
</dbReference>
<dbReference type="Gene3D" id="1.10.260.40">
    <property type="entry name" value="lambda repressor-like DNA-binding domains"/>
    <property type="match status" value="1"/>
</dbReference>
<dbReference type="InterPro" id="IPR001387">
    <property type="entry name" value="Cro/C1-type_HTH"/>
</dbReference>
<dbReference type="PANTHER" id="PTHR47691">
    <property type="entry name" value="REGULATOR-RELATED"/>
    <property type="match status" value="1"/>
</dbReference>
<dbReference type="GO" id="GO:0003677">
    <property type="term" value="F:DNA binding"/>
    <property type="evidence" value="ECO:0007669"/>
    <property type="project" value="InterPro"/>
</dbReference>
<accession>A0A919SKI1</accession>
<dbReference type="PRINTS" id="PR00364">
    <property type="entry name" value="DISEASERSIST"/>
</dbReference>
<evidence type="ECO:0000313" key="3">
    <source>
        <dbReference type="Proteomes" id="UP000680865"/>
    </source>
</evidence>
<dbReference type="SUPFAM" id="SSF52540">
    <property type="entry name" value="P-loop containing nucleoside triphosphate hydrolases"/>
    <property type="match status" value="1"/>
</dbReference>
<dbReference type="CDD" id="cd00093">
    <property type="entry name" value="HTH_XRE"/>
    <property type="match status" value="1"/>
</dbReference>
<dbReference type="InterPro" id="IPR041664">
    <property type="entry name" value="AAA_16"/>
</dbReference>
<dbReference type="Pfam" id="PF13560">
    <property type="entry name" value="HTH_31"/>
    <property type="match status" value="1"/>
</dbReference>
<dbReference type="InterPro" id="IPR010982">
    <property type="entry name" value="Lambda_DNA-bd_dom_sf"/>
</dbReference>
<dbReference type="PROSITE" id="PS50943">
    <property type="entry name" value="HTH_CROC1"/>
    <property type="match status" value="1"/>
</dbReference>
<keyword evidence="3" id="KW-1185">Reference proteome</keyword>
<dbReference type="EMBL" id="BOQP01000017">
    <property type="protein sequence ID" value="GIM73685.1"/>
    <property type="molecule type" value="Genomic_DNA"/>
</dbReference>
<dbReference type="Proteomes" id="UP000680865">
    <property type="component" value="Unassembled WGS sequence"/>
</dbReference>
<comment type="caution">
    <text evidence="2">The sequence shown here is derived from an EMBL/GenBank/DDBJ whole genome shotgun (WGS) entry which is preliminary data.</text>
</comment>
<evidence type="ECO:0000259" key="1">
    <source>
        <dbReference type="PROSITE" id="PS50943"/>
    </source>
</evidence>
<name>A0A919SKI1_9ACTN</name>
<sequence length="435" mass="46235">MFLKIRSSGGSVTTPIPFPELLRHHRVRAGLTQRALADLSTVSPRAIRDLEAGRANARTQTIHLLADGLHLQGAMRDLFVTASLTRRPTGPFDNGCCTAAPTAPDALIGREGEVLDLLEVLASGRRMIALSGLPGVGKTRLAAEVSTRAGARHDWPVLWIGTDMGTLHRHGTAYGPLLRSLKSLTESDADDETRDAVGQVRQLIGRHEALLVLDGLAEATMPLLVRELLAQCPGLRVITTSRRPWHVAGAHPAVVAPLPTPSMRTEAPAELAGVPSVRLFVERLAQARPGFGLSTANALAAAEICRRLDGLPLALEVVAERGRVLSPQQLAEVTPADLLDLAVPARPDRQALTIGAVVGASLARLGKWHHTILRELAGTARPGTVTDVVRALGHGLDEVAAGLDVLIGCGLVRASHSEVSTELRVPNLVRTLVLR</sequence>
<dbReference type="AlphaFoldDB" id="A0A919SKI1"/>
<reference evidence="2" key="1">
    <citation type="submission" date="2021-03" db="EMBL/GenBank/DDBJ databases">
        <title>Whole genome shotgun sequence of Actinoplanes consettensis NBRC 14913.</title>
        <authorList>
            <person name="Komaki H."/>
            <person name="Tamura T."/>
        </authorList>
    </citation>
    <scope>NUCLEOTIDE SEQUENCE</scope>
    <source>
        <strain evidence="2">NBRC 14913</strain>
    </source>
</reference>
<dbReference type="InterPro" id="IPR027417">
    <property type="entry name" value="P-loop_NTPase"/>
</dbReference>
<dbReference type="Pfam" id="PF13191">
    <property type="entry name" value="AAA_16"/>
    <property type="match status" value="1"/>
</dbReference>
<dbReference type="SMART" id="SM00530">
    <property type="entry name" value="HTH_XRE"/>
    <property type="match status" value="1"/>
</dbReference>
<evidence type="ECO:0000313" key="2">
    <source>
        <dbReference type="EMBL" id="GIM73685.1"/>
    </source>
</evidence>
<proteinExistence type="predicted"/>
<gene>
    <name evidence="2" type="ORF">Aco04nite_36560</name>
</gene>
<dbReference type="Gene3D" id="3.40.50.300">
    <property type="entry name" value="P-loop containing nucleotide triphosphate hydrolases"/>
    <property type="match status" value="1"/>
</dbReference>
<dbReference type="SUPFAM" id="SSF47413">
    <property type="entry name" value="lambda repressor-like DNA-binding domains"/>
    <property type="match status" value="1"/>
</dbReference>